<dbReference type="Gramene" id="ERN05008">
    <property type="protein sequence ID" value="ERN05008"/>
    <property type="gene ID" value="AMTR_s00053p00018870"/>
</dbReference>
<reference evidence="3" key="1">
    <citation type="journal article" date="2013" name="Science">
        <title>The Amborella genome and the evolution of flowering plants.</title>
        <authorList>
            <consortium name="Amborella Genome Project"/>
        </authorList>
    </citation>
    <scope>NUCLEOTIDE SEQUENCE [LARGE SCALE GENOMIC DNA]</scope>
</reference>
<feature type="compositionally biased region" description="Polar residues" evidence="1">
    <location>
        <begin position="42"/>
        <end position="55"/>
    </location>
</feature>
<dbReference type="Proteomes" id="UP000017836">
    <property type="component" value="Unassembled WGS sequence"/>
</dbReference>
<dbReference type="HOGENOM" id="CLU_1919898_0_0_1"/>
<gene>
    <name evidence="2" type="ORF">AMTR_s00053p00018870</name>
</gene>
<name>W1PAN5_AMBTC</name>
<dbReference type="AlphaFoldDB" id="W1PAN5"/>
<protein>
    <submittedName>
        <fullName evidence="2">Uncharacterized protein</fullName>
    </submittedName>
</protein>
<organism evidence="2 3">
    <name type="scientific">Amborella trichopoda</name>
    <dbReference type="NCBI Taxonomy" id="13333"/>
    <lineage>
        <taxon>Eukaryota</taxon>
        <taxon>Viridiplantae</taxon>
        <taxon>Streptophyta</taxon>
        <taxon>Embryophyta</taxon>
        <taxon>Tracheophyta</taxon>
        <taxon>Spermatophyta</taxon>
        <taxon>Magnoliopsida</taxon>
        <taxon>Amborellales</taxon>
        <taxon>Amborellaceae</taxon>
        <taxon>Amborella</taxon>
    </lineage>
</organism>
<dbReference type="EMBL" id="KI394012">
    <property type="protein sequence ID" value="ERN05008.1"/>
    <property type="molecule type" value="Genomic_DNA"/>
</dbReference>
<accession>W1PAN5</accession>
<evidence type="ECO:0000313" key="3">
    <source>
        <dbReference type="Proteomes" id="UP000017836"/>
    </source>
</evidence>
<keyword evidence="3" id="KW-1185">Reference proteome</keyword>
<feature type="region of interest" description="Disordered" evidence="1">
    <location>
        <begin position="1"/>
        <end position="82"/>
    </location>
</feature>
<evidence type="ECO:0000256" key="1">
    <source>
        <dbReference type="SAM" id="MobiDB-lite"/>
    </source>
</evidence>
<evidence type="ECO:0000313" key="2">
    <source>
        <dbReference type="EMBL" id="ERN05008.1"/>
    </source>
</evidence>
<sequence length="132" mass="14280">MGIRPHHPCVPSTLFVPTDRSLPSRPVGSRPSPEEDGLQPVTIEQPTKPTFSHAVTSGIKHNDPTPAPLPSGKTPAPSPFLPCIISTPTEESKQHAQKLSTCLVARFYPKCNDVRGIERWGKAHLGGTQPHL</sequence>
<proteinExistence type="predicted"/>